<name>A0ABD5Q4E4_9EURY</name>
<dbReference type="RefSeq" id="WP_254268772.1">
    <property type="nucleotide sequence ID" value="NZ_CP100400.1"/>
</dbReference>
<gene>
    <name evidence="2" type="ORF">ACFO9K_15055</name>
</gene>
<dbReference type="InterPro" id="IPR058309">
    <property type="entry name" value="DUF7996"/>
</dbReference>
<dbReference type="Pfam" id="PF25959">
    <property type="entry name" value="DUF7996"/>
    <property type="match status" value="1"/>
</dbReference>
<comment type="caution">
    <text evidence="2">The sequence shown here is derived from an EMBL/GenBank/DDBJ whole genome shotgun (WGS) entry which is preliminary data.</text>
</comment>
<evidence type="ECO:0000313" key="3">
    <source>
        <dbReference type="Proteomes" id="UP001595945"/>
    </source>
</evidence>
<accession>A0ABD5Q4E4</accession>
<keyword evidence="1" id="KW-0812">Transmembrane</keyword>
<feature type="transmembrane region" description="Helical" evidence="1">
    <location>
        <begin position="38"/>
        <end position="56"/>
    </location>
</feature>
<organism evidence="2 3">
    <name type="scientific">Halorussus aquaticus</name>
    <dbReference type="NCBI Taxonomy" id="2953748"/>
    <lineage>
        <taxon>Archaea</taxon>
        <taxon>Methanobacteriati</taxon>
        <taxon>Methanobacteriota</taxon>
        <taxon>Stenosarchaea group</taxon>
        <taxon>Halobacteria</taxon>
        <taxon>Halobacteriales</taxon>
        <taxon>Haladaptataceae</taxon>
        <taxon>Halorussus</taxon>
    </lineage>
</organism>
<keyword evidence="1" id="KW-1133">Transmembrane helix</keyword>
<dbReference type="AlphaFoldDB" id="A0ABD5Q4E4"/>
<dbReference type="GeneID" id="73043703"/>
<evidence type="ECO:0000256" key="1">
    <source>
        <dbReference type="SAM" id="Phobius"/>
    </source>
</evidence>
<keyword evidence="3" id="KW-1185">Reference proteome</keyword>
<sequence>MGRGEKIRFGAALALGVVLPGLLKYALTAAGYDALGTAVWVSGYLTAILAIWYVWVRPLNLEGTAG</sequence>
<keyword evidence="1" id="KW-0472">Membrane</keyword>
<dbReference type="EMBL" id="JBHSHT010000002">
    <property type="protein sequence ID" value="MFC4825577.1"/>
    <property type="molecule type" value="Genomic_DNA"/>
</dbReference>
<reference evidence="2 3" key="1">
    <citation type="journal article" date="2019" name="Int. J. Syst. Evol. Microbiol.">
        <title>The Global Catalogue of Microorganisms (GCM) 10K type strain sequencing project: providing services to taxonomists for standard genome sequencing and annotation.</title>
        <authorList>
            <consortium name="The Broad Institute Genomics Platform"/>
            <consortium name="The Broad Institute Genome Sequencing Center for Infectious Disease"/>
            <person name="Wu L."/>
            <person name="Ma J."/>
        </authorList>
    </citation>
    <scope>NUCLEOTIDE SEQUENCE [LARGE SCALE GENOMIC DNA]</scope>
    <source>
        <strain evidence="2 3">XZYJ18</strain>
    </source>
</reference>
<proteinExistence type="predicted"/>
<evidence type="ECO:0000313" key="2">
    <source>
        <dbReference type="EMBL" id="MFC4825577.1"/>
    </source>
</evidence>
<protein>
    <submittedName>
        <fullName evidence="2">Uncharacterized protein</fullName>
    </submittedName>
</protein>
<dbReference type="Proteomes" id="UP001595945">
    <property type="component" value="Unassembled WGS sequence"/>
</dbReference>